<accession>A0A6A2WKJ8</accession>
<dbReference type="PANTHER" id="PTHR45650:SF9">
    <property type="entry name" value="SGNH HYDROLASE-TYPE ESTERASE DOMAIN-CONTAINING PROTEIN"/>
    <property type="match status" value="1"/>
</dbReference>
<feature type="chain" id="PRO_5025428683" evidence="9">
    <location>
        <begin position="29"/>
        <end position="377"/>
    </location>
</feature>
<evidence type="ECO:0000256" key="7">
    <source>
        <dbReference type="ARBA" id="ARBA00023098"/>
    </source>
</evidence>
<organism evidence="10 11">
    <name type="scientific">Hibiscus syriacus</name>
    <name type="common">Rose of Sharon</name>
    <dbReference type="NCBI Taxonomy" id="106335"/>
    <lineage>
        <taxon>Eukaryota</taxon>
        <taxon>Viridiplantae</taxon>
        <taxon>Streptophyta</taxon>
        <taxon>Embryophyta</taxon>
        <taxon>Tracheophyta</taxon>
        <taxon>Spermatophyta</taxon>
        <taxon>Magnoliopsida</taxon>
        <taxon>eudicotyledons</taxon>
        <taxon>Gunneridae</taxon>
        <taxon>Pentapetalae</taxon>
        <taxon>rosids</taxon>
        <taxon>malvids</taxon>
        <taxon>Malvales</taxon>
        <taxon>Malvaceae</taxon>
        <taxon>Malvoideae</taxon>
        <taxon>Hibiscus</taxon>
    </lineage>
</organism>
<evidence type="ECO:0000256" key="2">
    <source>
        <dbReference type="ARBA" id="ARBA00008668"/>
    </source>
</evidence>
<dbReference type="InterPro" id="IPR051238">
    <property type="entry name" value="GDSL_esterase/lipase"/>
</dbReference>
<proteinExistence type="inferred from homology"/>
<evidence type="ECO:0000256" key="5">
    <source>
        <dbReference type="ARBA" id="ARBA00022801"/>
    </source>
</evidence>
<dbReference type="Gene3D" id="3.40.50.1110">
    <property type="entry name" value="SGNH hydrolase"/>
    <property type="match status" value="1"/>
</dbReference>
<reference evidence="10" key="1">
    <citation type="submission" date="2019-09" db="EMBL/GenBank/DDBJ databases">
        <title>Draft genome information of white flower Hibiscus syriacus.</title>
        <authorList>
            <person name="Kim Y.-M."/>
        </authorList>
    </citation>
    <scope>NUCLEOTIDE SEQUENCE [LARGE SCALE GENOMIC DNA]</scope>
    <source>
        <strain evidence="10">YM2019G1</strain>
    </source>
</reference>
<evidence type="ECO:0000313" key="10">
    <source>
        <dbReference type="EMBL" id="KAE8660282.1"/>
    </source>
</evidence>
<evidence type="ECO:0000313" key="11">
    <source>
        <dbReference type="Proteomes" id="UP000436088"/>
    </source>
</evidence>
<dbReference type="AlphaFoldDB" id="A0A6A2WKJ8"/>
<evidence type="ECO:0000256" key="1">
    <source>
        <dbReference type="ARBA" id="ARBA00004613"/>
    </source>
</evidence>
<name>A0A6A2WKJ8_HIBSY</name>
<dbReference type="InterPro" id="IPR036514">
    <property type="entry name" value="SGNH_hydro_sf"/>
</dbReference>
<evidence type="ECO:0000256" key="8">
    <source>
        <dbReference type="SAM" id="MobiDB-lite"/>
    </source>
</evidence>
<dbReference type="Proteomes" id="UP000436088">
    <property type="component" value="Unassembled WGS sequence"/>
</dbReference>
<protein>
    <submittedName>
        <fullName evidence="10">GDSL-like Lipase/Acylhydrolase superfamily protein, putative isoform 2</fullName>
    </submittedName>
</protein>
<keyword evidence="6" id="KW-0442">Lipid degradation</keyword>
<evidence type="ECO:0000256" key="9">
    <source>
        <dbReference type="SAM" id="SignalP"/>
    </source>
</evidence>
<keyword evidence="3" id="KW-0964">Secreted</keyword>
<dbReference type="GO" id="GO:0016788">
    <property type="term" value="F:hydrolase activity, acting on ester bonds"/>
    <property type="evidence" value="ECO:0007669"/>
    <property type="project" value="InterPro"/>
</dbReference>
<keyword evidence="4 9" id="KW-0732">Signal</keyword>
<comment type="subcellular location">
    <subcellularLocation>
        <location evidence="1">Secreted</location>
    </subcellularLocation>
</comment>
<dbReference type="GO" id="GO:0005576">
    <property type="term" value="C:extracellular region"/>
    <property type="evidence" value="ECO:0007669"/>
    <property type="project" value="UniProtKB-SubCell"/>
</dbReference>
<keyword evidence="7" id="KW-0443">Lipid metabolism</keyword>
<dbReference type="EMBL" id="VEPZ02001732">
    <property type="protein sequence ID" value="KAE8660282.1"/>
    <property type="molecule type" value="Genomic_DNA"/>
</dbReference>
<evidence type="ECO:0000256" key="6">
    <source>
        <dbReference type="ARBA" id="ARBA00022963"/>
    </source>
</evidence>
<feature type="region of interest" description="Disordered" evidence="8">
    <location>
        <begin position="27"/>
        <end position="59"/>
    </location>
</feature>
<dbReference type="InterPro" id="IPR035669">
    <property type="entry name" value="SGNH_plant_lipase-like"/>
</dbReference>
<feature type="compositionally biased region" description="Polar residues" evidence="8">
    <location>
        <begin position="27"/>
        <end position="44"/>
    </location>
</feature>
<sequence>MDPHFKPSKLVMISVLLALSSLQNWANAKPSNSTNAKPSNSTKINHTDSTNANQTNSTNAKPEVPCYFIFGDSLSDNGNNNNLKTLAKVNYPPYGVDFPGGPTGSYMPPFAQAVGKGKEMLNGVNYASGSAGILDETGKYNMGDRIPLNEQILKNHKAVISSITKEMRYDLSATKKLLNKCIYSIEIGSNDFINNYFLPKFYDSSRRYSLSAYTTMLVQQLSRQLMVLYDNGARKFAVFGVPPIGCTPNAISLYGTNGSPCVDILNQAAVLFNERLQQLIREFNRTLIKAKFTYLNPPGAPVDIAEFVKIGACCKTGGGAGELCVRNSKPCSDPKKHIFWDGVHITEYQMEIMAKNAYSSNSTLCASPYNIHNLAML</sequence>
<dbReference type="InterPro" id="IPR001087">
    <property type="entry name" value="GDSL"/>
</dbReference>
<evidence type="ECO:0000256" key="3">
    <source>
        <dbReference type="ARBA" id="ARBA00022525"/>
    </source>
</evidence>
<dbReference type="GO" id="GO:0016042">
    <property type="term" value="P:lipid catabolic process"/>
    <property type="evidence" value="ECO:0007669"/>
    <property type="project" value="UniProtKB-KW"/>
</dbReference>
<dbReference type="PANTHER" id="PTHR45650">
    <property type="entry name" value="GDSL-LIKE LIPASE/ACYLHYDROLASE-RELATED"/>
    <property type="match status" value="1"/>
</dbReference>
<gene>
    <name evidence="10" type="ORF">F3Y22_tig00116954pilonHSYRG00085</name>
</gene>
<keyword evidence="5" id="KW-0378">Hydrolase</keyword>
<comment type="similarity">
    <text evidence="2">Belongs to the 'GDSL' lipolytic enzyme family.</text>
</comment>
<dbReference type="SUPFAM" id="SSF52266">
    <property type="entry name" value="SGNH hydrolase"/>
    <property type="match status" value="1"/>
</dbReference>
<dbReference type="Pfam" id="PF00657">
    <property type="entry name" value="Lipase_GDSL"/>
    <property type="match status" value="1"/>
</dbReference>
<feature type="compositionally biased region" description="Low complexity" evidence="8">
    <location>
        <begin position="47"/>
        <end position="59"/>
    </location>
</feature>
<feature type="signal peptide" evidence="9">
    <location>
        <begin position="1"/>
        <end position="28"/>
    </location>
</feature>
<dbReference type="CDD" id="cd01837">
    <property type="entry name" value="SGNH_plant_lipase_like"/>
    <property type="match status" value="1"/>
</dbReference>
<comment type="caution">
    <text evidence="10">The sequence shown here is derived from an EMBL/GenBank/DDBJ whole genome shotgun (WGS) entry which is preliminary data.</text>
</comment>
<evidence type="ECO:0000256" key="4">
    <source>
        <dbReference type="ARBA" id="ARBA00022729"/>
    </source>
</evidence>
<keyword evidence="11" id="KW-1185">Reference proteome</keyword>